<evidence type="ECO:0000313" key="2">
    <source>
        <dbReference type="Proteomes" id="UP001465119"/>
    </source>
</evidence>
<gene>
    <name evidence="1" type="ORF">WMO20_06145</name>
</gene>
<dbReference type="SUPFAM" id="SSF54427">
    <property type="entry name" value="NTF2-like"/>
    <property type="match status" value="1"/>
</dbReference>
<dbReference type="Gene3D" id="3.10.450.50">
    <property type="match status" value="1"/>
</dbReference>
<reference evidence="1 2" key="1">
    <citation type="submission" date="2024-03" db="EMBL/GenBank/DDBJ databases">
        <title>Human intestinal bacterial collection.</title>
        <authorList>
            <person name="Pauvert C."/>
            <person name="Hitch T.C.A."/>
            <person name="Clavel T."/>
        </authorList>
    </citation>
    <scope>NUCLEOTIDE SEQUENCE [LARGE SCALE GENOMIC DNA]</scope>
    <source>
        <strain evidence="1 2">CLA-AA-H281</strain>
    </source>
</reference>
<dbReference type="RefSeq" id="WP_349186137.1">
    <property type="nucleotide sequence ID" value="NZ_JBBMEN010000005.1"/>
</dbReference>
<name>A0ABV1C1R1_9FIRM</name>
<proteinExistence type="predicted"/>
<organism evidence="1 2">
    <name type="scientific">Faecalibacterium intestinale</name>
    <dbReference type="NCBI Taxonomy" id="3133155"/>
    <lineage>
        <taxon>Bacteria</taxon>
        <taxon>Bacillati</taxon>
        <taxon>Bacillota</taxon>
        <taxon>Clostridia</taxon>
        <taxon>Eubacteriales</taxon>
        <taxon>Oscillospiraceae</taxon>
        <taxon>Faecalibacterium</taxon>
    </lineage>
</organism>
<accession>A0ABV1C1R1</accession>
<dbReference type="Proteomes" id="UP001465119">
    <property type="component" value="Unassembled WGS sequence"/>
</dbReference>
<dbReference type="EMBL" id="JBBMEN010000005">
    <property type="protein sequence ID" value="MEQ2385516.1"/>
    <property type="molecule type" value="Genomic_DNA"/>
</dbReference>
<protein>
    <submittedName>
        <fullName evidence="1">Nuclear transport factor 2 family protein</fullName>
    </submittedName>
</protein>
<sequence>MITREFATKWCNDLKFAWEKCDFQKIMNIFSDTSEYYEDPFATPGKSADDILAFWEEIKYQRISKLELKPIAIDGNRLIVRWFLDYTDVRDDSLAIMDGVYQVDFDECRRCVSFTQWWVIKE</sequence>
<keyword evidence="2" id="KW-1185">Reference proteome</keyword>
<evidence type="ECO:0000313" key="1">
    <source>
        <dbReference type="EMBL" id="MEQ2385516.1"/>
    </source>
</evidence>
<comment type="caution">
    <text evidence="1">The sequence shown here is derived from an EMBL/GenBank/DDBJ whole genome shotgun (WGS) entry which is preliminary data.</text>
</comment>
<dbReference type="InterPro" id="IPR032710">
    <property type="entry name" value="NTF2-like_dom_sf"/>
</dbReference>